<dbReference type="AlphaFoldDB" id="A0AAE0Y4I9"/>
<sequence>MSNLPPPLTRPLHPPTQTILSIRLFSQQQAKVHSTHLHNFTEMSAEGTTYHLAVVALATMGPQANTKQSDLVSVFFLHIYSLPRSRAHENISENFVYLLLPRVPFHPPKSQSPKERLFLAHHLQIVQKFLPH</sequence>
<dbReference type="Proteomes" id="UP001283361">
    <property type="component" value="Unassembled WGS sequence"/>
</dbReference>
<proteinExistence type="predicted"/>
<protein>
    <submittedName>
        <fullName evidence="1">Uncharacterized protein</fullName>
    </submittedName>
</protein>
<evidence type="ECO:0000313" key="1">
    <source>
        <dbReference type="EMBL" id="KAK3731305.1"/>
    </source>
</evidence>
<gene>
    <name evidence="1" type="ORF">RRG08_025847</name>
</gene>
<organism evidence="1 2">
    <name type="scientific">Elysia crispata</name>
    <name type="common">lettuce slug</name>
    <dbReference type="NCBI Taxonomy" id="231223"/>
    <lineage>
        <taxon>Eukaryota</taxon>
        <taxon>Metazoa</taxon>
        <taxon>Spiralia</taxon>
        <taxon>Lophotrochozoa</taxon>
        <taxon>Mollusca</taxon>
        <taxon>Gastropoda</taxon>
        <taxon>Heterobranchia</taxon>
        <taxon>Euthyneura</taxon>
        <taxon>Panpulmonata</taxon>
        <taxon>Sacoglossa</taxon>
        <taxon>Placobranchoidea</taxon>
        <taxon>Plakobranchidae</taxon>
        <taxon>Elysia</taxon>
    </lineage>
</organism>
<accession>A0AAE0Y4I9</accession>
<dbReference type="EMBL" id="JAWDGP010007018">
    <property type="protein sequence ID" value="KAK3731305.1"/>
    <property type="molecule type" value="Genomic_DNA"/>
</dbReference>
<comment type="caution">
    <text evidence="1">The sequence shown here is derived from an EMBL/GenBank/DDBJ whole genome shotgun (WGS) entry which is preliminary data.</text>
</comment>
<name>A0AAE0Y4I9_9GAST</name>
<keyword evidence="2" id="KW-1185">Reference proteome</keyword>
<evidence type="ECO:0000313" key="2">
    <source>
        <dbReference type="Proteomes" id="UP001283361"/>
    </source>
</evidence>
<reference evidence="1" key="1">
    <citation type="journal article" date="2023" name="G3 (Bethesda)">
        <title>A reference genome for the long-term kleptoplast-retaining sea slug Elysia crispata morphotype clarki.</title>
        <authorList>
            <person name="Eastman K.E."/>
            <person name="Pendleton A.L."/>
            <person name="Shaikh M.A."/>
            <person name="Suttiyut T."/>
            <person name="Ogas R."/>
            <person name="Tomko P."/>
            <person name="Gavelis G."/>
            <person name="Widhalm J.R."/>
            <person name="Wisecaver J.H."/>
        </authorList>
    </citation>
    <scope>NUCLEOTIDE SEQUENCE</scope>
    <source>
        <strain evidence="1">ECLA1</strain>
    </source>
</reference>